<dbReference type="FunFam" id="2.60.40.150:FF:000009">
    <property type="entry name" value="dysferlin isoform X2"/>
    <property type="match status" value="1"/>
</dbReference>
<protein>
    <submittedName>
        <fullName evidence="11">Otoferlin</fullName>
    </submittedName>
</protein>
<dbReference type="CDD" id="cd04017">
    <property type="entry name" value="C2D_Ferlin"/>
    <property type="match status" value="1"/>
</dbReference>
<organism evidence="11 12">
    <name type="scientific">Panthera tigris altaica</name>
    <name type="common">Siberian tiger</name>
    <dbReference type="NCBI Taxonomy" id="74533"/>
    <lineage>
        <taxon>Eukaryota</taxon>
        <taxon>Metazoa</taxon>
        <taxon>Chordata</taxon>
        <taxon>Craniata</taxon>
        <taxon>Vertebrata</taxon>
        <taxon>Euteleostomi</taxon>
        <taxon>Mammalia</taxon>
        <taxon>Eutheria</taxon>
        <taxon>Laurasiatheria</taxon>
        <taxon>Carnivora</taxon>
        <taxon>Feliformia</taxon>
        <taxon>Felidae</taxon>
        <taxon>Pantherinae</taxon>
        <taxon>Panthera</taxon>
    </lineage>
</organism>
<dbReference type="PANTHER" id="PTHR12546:SF32">
    <property type="entry name" value="OTOFERLIN"/>
    <property type="match status" value="1"/>
</dbReference>
<evidence type="ECO:0000256" key="9">
    <source>
        <dbReference type="SAM" id="MobiDB-lite"/>
    </source>
</evidence>
<dbReference type="Ensembl" id="ENSPTIT00000030082.1">
    <property type="protein sequence ID" value="ENSPTIP00000025556.1"/>
    <property type="gene ID" value="ENSPTIG00000021218.1"/>
</dbReference>
<dbReference type="InterPro" id="IPR035892">
    <property type="entry name" value="C2_domain_sf"/>
</dbReference>
<dbReference type="CDD" id="cd04037">
    <property type="entry name" value="C2E_Ferlin"/>
    <property type="match status" value="1"/>
</dbReference>
<dbReference type="PROSITE" id="PS50004">
    <property type="entry name" value="C2"/>
    <property type="match status" value="3"/>
</dbReference>
<evidence type="ECO:0000256" key="5">
    <source>
        <dbReference type="ARBA" id="ARBA00022737"/>
    </source>
</evidence>
<dbReference type="PRINTS" id="PR00360">
    <property type="entry name" value="C2DOMAIN"/>
</dbReference>
<evidence type="ECO:0000256" key="6">
    <source>
        <dbReference type="ARBA" id="ARBA00022837"/>
    </source>
</evidence>
<dbReference type="SMART" id="SM00239">
    <property type="entry name" value="C2"/>
    <property type="match status" value="3"/>
</dbReference>
<dbReference type="Gene3D" id="2.60.40.150">
    <property type="entry name" value="C2 domain"/>
    <property type="match status" value="3"/>
</dbReference>
<dbReference type="FunFam" id="2.60.40.150:FF:000054">
    <property type="entry name" value="otoferlin isoform X2"/>
    <property type="match status" value="1"/>
</dbReference>
<keyword evidence="8" id="KW-0472">Membrane</keyword>
<dbReference type="InterPro" id="IPR037723">
    <property type="entry name" value="C2D_Ferlin"/>
</dbReference>
<keyword evidence="3" id="KW-0812">Transmembrane</keyword>
<dbReference type="GO" id="GO:0035612">
    <property type="term" value="F:AP-2 adaptor complex binding"/>
    <property type="evidence" value="ECO:0007669"/>
    <property type="project" value="TreeGrafter"/>
</dbReference>
<dbReference type="SMART" id="SM01201">
    <property type="entry name" value="FerB"/>
    <property type="match status" value="1"/>
</dbReference>
<evidence type="ECO:0000256" key="7">
    <source>
        <dbReference type="ARBA" id="ARBA00022989"/>
    </source>
</evidence>
<dbReference type="GO" id="GO:0005509">
    <property type="term" value="F:calcium ion binding"/>
    <property type="evidence" value="ECO:0007669"/>
    <property type="project" value="TreeGrafter"/>
</dbReference>
<feature type="compositionally biased region" description="Acidic residues" evidence="9">
    <location>
        <begin position="404"/>
        <end position="414"/>
    </location>
</feature>
<comment type="subcellular location">
    <subcellularLocation>
        <location evidence="1">Membrane</location>
        <topology evidence="1">Single-pass membrane protein</topology>
    </subcellularLocation>
</comment>
<dbReference type="GO" id="GO:0007009">
    <property type="term" value="P:plasma membrane organization"/>
    <property type="evidence" value="ECO:0007669"/>
    <property type="project" value="TreeGrafter"/>
</dbReference>
<feature type="domain" description="C2" evidence="10">
    <location>
        <begin position="554"/>
        <end position="683"/>
    </location>
</feature>
<feature type="compositionally biased region" description="Basic and acidic residues" evidence="9">
    <location>
        <begin position="460"/>
        <end position="473"/>
    </location>
</feature>
<keyword evidence="6" id="KW-0106">Calcium</keyword>
<evidence type="ECO:0000256" key="8">
    <source>
        <dbReference type="ARBA" id="ARBA00023136"/>
    </source>
</evidence>
<dbReference type="Pfam" id="PF16165">
    <property type="entry name" value="Ferlin_C"/>
    <property type="match status" value="1"/>
</dbReference>
<reference evidence="11" key="1">
    <citation type="submission" date="2025-08" db="UniProtKB">
        <authorList>
            <consortium name="Ensembl"/>
        </authorList>
    </citation>
    <scope>IDENTIFICATION</scope>
</reference>
<evidence type="ECO:0000256" key="3">
    <source>
        <dbReference type="ARBA" id="ARBA00022692"/>
    </source>
</evidence>
<accession>A0A8C9KZ52</accession>
<dbReference type="InterPro" id="IPR000008">
    <property type="entry name" value="C2_dom"/>
</dbReference>
<feature type="region of interest" description="Disordered" evidence="9">
    <location>
        <begin position="394"/>
        <end position="414"/>
    </location>
</feature>
<feature type="region of interest" description="Disordered" evidence="9">
    <location>
        <begin position="434"/>
        <end position="495"/>
    </location>
</feature>
<keyword evidence="7" id="KW-1133">Transmembrane helix</keyword>
<evidence type="ECO:0000256" key="4">
    <source>
        <dbReference type="ARBA" id="ARBA00022723"/>
    </source>
</evidence>
<dbReference type="GO" id="GO:0030672">
    <property type="term" value="C:synaptic vesicle membrane"/>
    <property type="evidence" value="ECO:0007669"/>
    <property type="project" value="TreeGrafter"/>
</dbReference>
<dbReference type="Proteomes" id="UP000675900">
    <property type="component" value="Unassembled WGS sequence"/>
</dbReference>
<proteinExistence type="inferred from homology"/>
<sequence length="1090" mass="123647">MIKTEKSYPERRLRGVLEELSCGCYRFLSLADKDQGHSSRTRLDRERLKSCMRELESMGQQAKTLRAQVKRHTVRDKLRLCQNFLQKLRFLADEPQHSIPDVFIWMMNNNKRTAYARVPSKDLLFSIVEEELGKDCAKVLNETLCPTWDQMLVFDNLELYGEAHELRDDPPIIVIEIYDQDTMGKVDFMGRTFAKPLVKMADEAYCPPRFPPQLEYYQIYRGNATAGDLLAAFELLQIGPAGKADLPPINGLGDMDRGPIMPVPVGIRPVLSKYRIEVSEGSVGLAPQGASPSGCGGGQGRPHPGGQGYPWPPLALDRFRLSLLLLLLSVRLPVCPSLCPGRLPRGRRVLCDGGPSSHPPGEVVVNMEPEVPVRKLETMVKLDATSDAVIKVDVKKKKKKGSSEEPEEEEPDESMLDWWSKYFASIDTMKEQLRQQEASGIDLEEKEEVENTEGLKGPMKGKEKAKAAKEEKKKRTQSPGTGQGPEAPEKKKPKIDELKVYPKELESEFDNFEDWLHTFNLLRGKTGDDEDGSTEEERIVGRFKGSLCVYKVPLPEDVSREAGYDPTYGMFQGIPSNDPINVLVRVYVVRATDLHPADINGKADPYIAIRLGKTDIRDKENYISKQLNPVFGKSFDIEASFPMESMLTVAVYDWDLVGTDDLIGETKIDLENRFYSKHRATCGIAQTYSIHGYNIWRDPMKPSQILPRLCKEGKVDGPHFGPPGRVKVSNRVFTGPSEIEDENGQRKPTEEHVALSALRHWEDIPRVGCRLVPEHVETRPLLNPDKPGIEQGRLELWVDMFPMDMPLPCSRVPTLGPPPPPDCEPASPLPRYELRVIVWNTDEVVLEDDDFFTGEKSSDIFVRGWLKGQQEDKQDTDVHYHSLTGEGNFNWRYLFPFDYLAAEERIVISKKESMFSWDETEYKIPARLTLQIWDADHFSADDFLGAIELDLNRFPRGAKTAKQCTMEMATGEVDVPLVSIFKQKRVKGWWPLLARNENDEFELTGKVEAELHLLTAEEAEKNPVGLARNEPDPLEKPKRPDTSFIWFLNPLKSARYFLWHTSRWRFLKLVILALLLCSVPGYLVRKTLGA</sequence>
<dbReference type="InterPro" id="IPR055072">
    <property type="entry name" value="Ferlin_DSRM"/>
</dbReference>
<dbReference type="InterPro" id="IPR037725">
    <property type="entry name" value="C2F_Ferlin"/>
</dbReference>
<comment type="similarity">
    <text evidence="2">Belongs to the ferlin family.</text>
</comment>
<dbReference type="InterPro" id="IPR032362">
    <property type="entry name" value="Ferlin_C"/>
</dbReference>
<evidence type="ECO:0000256" key="2">
    <source>
        <dbReference type="ARBA" id="ARBA00007561"/>
    </source>
</evidence>
<dbReference type="InterPro" id="IPR037721">
    <property type="entry name" value="Ferlin"/>
</dbReference>
<dbReference type="CDD" id="cd08374">
    <property type="entry name" value="C2F_Ferlin"/>
    <property type="match status" value="1"/>
</dbReference>
<dbReference type="Pfam" id="PF22901">
    <property type="entry name" value="dsrm_Ferlin"/>
    <property type="match status" value="1"/>
</dbReference>
<keyword evidence="12" id="KW-1185">Reference proteome</keyword>
<reference evidence="11" key="2">
    <citation type="submission" date="2025-09" db="UniProtKB">
        <authorList>
            <consortium name="Ensembl"/>
        </authorList>
    </citation>
    <scope>IDENTIFICATION</scope>
</reference>
<gene>
    <name evidence="11" type="primary">OTOF</name>
</gene>
<evidence type="ECO:0000313" key="12">
    <source>
        <dbReference type="Proteomes" id="UP000675900"/>
    </source>
</evidence>
<dbReference type="GO" id="GO:0048787">
    <property type="term" value="C:presynaptic active zone membrane"/>
    <property type="evidence" value="ECO:0007669"/>
    <property type="project" value="TreeGrafter"/>
</dbReference>
<dbReference type="Pfam" id="PF08150">
    <property type="entry name" value="FerB"/>
    <property type="match status" value="1"/>
</dbReference>
<dbReference type="PANTHER" id="PTHR12546">
    <property type="entry name" value="FER-1-LIKE"/>
    <property type="match status" value="1"/>
</dbReference>
<evidence type="ECO:0000256" key="1">
    <source>
        <dbReference type="ARBA" id="ARBA00004167"/>
    </source>
</evidence>
<dbReference type="GeneTree" id="ENSGT00940000155086"/>
<dbReference type="AlphaFoldDB" id="A0A8C9KZ52"/>
<evidence type="ECO:0000313" key="11">
    <source>
        <dbReference type="Ensembl" id="ENSPTIP00000025556.1"/>
    </source>
</evidence>
<dbReference type="InterPro" id="IPR037724">
    <property type="entry name" value="C2E_Ferlin"/>
</dbReference>
<dbReference type="GO" id="GO:0016082">
    <property type="term" value="P:synaptic vesicle priming"/>
    <property type="evidence" value="ECO:0007669"/>
    <property type="project" value="TreeGrafter"/>
</dbReference>
<feature type="compositionally biased region" description="Acidic residues" evidence="9">
    <location>
        <begin position="442"/>
        <end position="451"/>
    </location>
</feature>
<dbReference type="InterPro" id="IPR012561">
    <property type="entry name" value="Ferlin_B-domain"/>
</dbReference>
<dbReference type="SUPFAM" id="SSF49562">
    <property type="entry name" value="C2 domain (Calcium/lipid-binding domain, CaLB)"/>
    <property type="match status" value="3"/>
</dbReference>
<feature type="domain" description="C2" evidence="10">
    <location>
        <begin position="57"/>
        <end position="210"/>
    </location>
</feature>
<feature type="region of interest" description="Disordered" evidence="9">
    <location>
        <begin position="285"/>
        <end position="309"/>
    </location>
</feature>
<dbReference type="Pfam" id="PF00168">
    <property type="entry name" value="C2"/>
    <property type="match status" value="1"/>
</dbReference>
<name>A0A8C9KZ52_PANTA</name>
<feature type="domain" description="C2" evidence="10">
    <location>
        <begin position="814"/>
        <end position="965"/>
    </location>
</feature>
<keyword evidence="4" id="KW-0479">Metal-binding</keyword>
<keyword evidence="5" id="KW-0677">Repeat</keyword>
<feature type="compositionally biased region" description="Gly residues" evidence="9">
    <location>
        <begin position="294"/>
        <end position="308"/>
    </location>
</feature>
<evidence type="ECO:0000259" key="10">
    <source>
        <dbReference type="PROSITE" id="PS50004"/>
    </source>
</evidence>